<dbReference type="AlphaFoldDB" id="A0AA40RZX5"/>
<dbReference type="EMBL" id="JACJIB010000002">
    <property type="protein sequence ID" value="MBA8912053.1"/>
    <property type="molecule type" value="Genomic_DNA"/>
</dbReference>
<dbReference type="Proteomes" id="UP000543554">
    <property type="component" value="Unassembled WGS sequence"/>
</dbReference>
<keyword evidence="1" id="KW-1133">Transmembrane helix</keyword>
<keyword evidence="3" id="KW-1185">Reference proteome</keyword>
<name>A0AA40RZX5_9HYPH</name>
<reference evidence="2 3" key="1">
    <citation type="submission" date="2020-08" db="EMBL/GenBank/DDBJ databases">
        <title>Genomic Encyclopedia of Type Strains, Phase IV (KMG-IV): sequencing the most valuable type-strain genomes for metagenomic binning, comparative biology and taxonomic classification.</title>
        <authorList>
            <person name="Goeker M."/>
        </authorList>
    </citation>
    <scope>NUCLEOTIDE SEQUENCE [LARGE SCALE GENOMIC DNA]</scope>
    <source>
        <strain evidence="2 3">DSM 11490</strain>
    </source>
</reference>
<keyword evidence="1" id="KW-0812">Transmembrane</keyword>
<accession>A0AA40RZX5</accession>
<keyword evidence="1" id="KW-0472">Membrane</keyword>
<evidence type="ECO:0000313" key="2">
    <source>
        <dbReference type="EMBL" id="MBA8912053.1"/>
    </source>
</evidence>
<feature type="transmembrane region" description="Helical" evidence="1">
    <location>
        <begin position="12"/>
        <end position="33"/>
    </location>
</feature>
<organism evidence="2 3">
    <name type="scientific">Methylorubrum thiocyanatum</name>
    <dbReference type="NCBI Taxonomy" id="47958"/>
    <lineage>
        <taxon>Bacteria</taxon>
        <taxon>Pseudomonadati</taxon>
        <taxon>Pseudomonadota</taxon>
        <taxon>Alphaproteobacteria</taxon>
        <taxon>Hyphomicrobiales</taxon>
        <taxon>Methylobacteriaceae</taxon>
        <taxon>Methylorubrum</taxon>
    </lineage>
</organism>
<proteinExistence type="predicted"/>
<evidence type="ECO:0000313" key="3">
    <source>
        <dbReference type="Proteomes" id="UP000543554"/>
    </source>
</evidence>
<comment type="caution">
    <text evidence="2">The sequence shown here is derived from an EMBL/GenBank/DDBJ whole genome shotgun (WGS) entry which is preliminary data.</text>
</comment>
<dbReference type="RefSeq" id="WP_182554242.1">
    <property type="nucleotide sequence ID" value="NZ_BPRF01000005.1"/>
</dbReference>
<protein>
    <submittedName>
        <fullName evidence="2">Uncharacterized protein</fullName>
    </submittedName>
</protein>
<evidence type="ECO:0000256" key="1">
    <source>
        <dbReference type="SAM" id="Phobius"/>
    </source>
</evidence>
<gene>
    <name evidence="2" type="ORF">HNR51_001121</name>
</gene>
<sequence length="47" mass="4805">MVALLETLPPLQALAVAGIGAPVAGLAVAFFVYDAGRLVRLVITGRL</sequence>